<evidence type="ECO:0000313" key="1">
    <source>
        <dbReference type="EMBL" id="GAA4823978.1"/>
    </source>
</evidence>
<organism evidence="1 2">
    <name type="scientific">Streptomyces ziwulingensis</name>
    <dbReference type="NCBI Taxonomy" id="1045501"/>
    <lineage>
        <taxon>Bacteria</taxon>
        <taxon>Bacillati</taxon>
        <taxon>Actinomycetota</taxon>
        <taxon>Actinomycetes</taxon>
        <taxon>Kitasatosporales</taxon>
        <taxon>Streptomycetaceae</taxon>
        <taxon>Streptomyces</taxon>
    </lineage>
</organism>
<dbReference type="Proteomes" id="UP001501265">
    <property type="component" value="Unassembled WGS sequence"/>
</dbReference>
<protein>
    <submittedName>
        <fullName evidence="1">Uncharacterized protein</fullName>
    </submittedName>
</protein>
<proteinExistence type="predicted"/>
<comment type="caution">
    <text evidence="1">The sequence shown here is derived from an EMBL/GenBank/DDBJ whole genome shotgun (WGS) entry which is preliminary data.</text>
</comment>
<dbReference type="RefSeq" id="WP_345624464.1">
    <property type="nucleotide sequence ID" value="NZ_BAABIG010000089.1"/>
</dbReference>
<accession>A0ABP9D1J8</accession>
<name>A0ABP9D1J8_9ACTN</name>
<reference evidence="2" key="1">
    <citation type="journal article" date="2019" name="Int. J. Syst. Evol. Microbiol.">
        <title>The Global Catalogue of Microorganisms (GCM) 10K type strain sequencing project: providing services to taxonomists for standard genome sequencing and annotation.</title>
        <authorList>
            <consortium name="The Broad Institute Genomics Platform"/>
            <consortium name="The Broad Institute Genome Sequencing Center for Infectious Disease"/>
            <person name="Wu L."/>
            <person name="Ma J."/>
        </authorList>
    </citation>
    <scope>NUCLEOTIDE SEQUENCE [LARGE SCALE GENOMIC DNA]</scope>
    <source>
        <strain evidence="2">JCM 18081</strain>
    </source>
</reference>
<sequence length="190" mass="20590">MRYRTTTSYGTWCNQVAPYSTSPDDDVTGYISGGDNDWQQLLDASGALEQIRSEYRDAINAALPDSVNLCGDEFIGPHQPDDGEWDGYPTEEDGGLDIKACVEGIDLEPILRRNDIVTLADIGRFNLGSKAKNPSSAASQAMRRLGIKPIARVQIDGEGQPIAVYNAAEVDKALAARPGRGTRTDLKDSK</sequence>
<dbReference type="EMBL" id="BAABIG010000089">
    <property type="protein sequence ID" value="GAA4823978.1"/>
    <property type="molecule type" value="Genomic_DNA"/>
</dbReference>
<keyword evidence="2" id="KW-1185">Reference proteome</keyword>
<evidence type="ECO:0000313" key="2">
    <source>
        <dbReference type="Proteomes" id="UP001501265"/>
    </source>
</evidence>
<gene>
    <name evidence="1" type="ORF">GCM10023220_67140</name>
</gene>